<gene>
    <name evidence="2" type="ORF">Sradi_0491900</name>
</gene>
<accession>A0AAW2W995</accession>
<protein>
    <submittedName>
        <fullName evidence="2">Uncharacterized protein</fullName>
    </submittedName>
</protein>
<evidence type="ECO:0000256" key="1">
    <source>
        <dbReference type="SAM" id="MobiDB-lite"/>
    </source>
</evidence>
<comment type="caution">
    <text evidence="2">The sequence shown here is derived from an EMBL/GenBank/DDBJ whole genome shotgun (WGS) entry which is preliminary data.</text>
</comment>
<reference evidence="2" key="2">
    <citation type="journal article" date="2024" name="Plant">
        <title>Genomic evolution and insights into agronomic trait innovations of Sesamum species.</title>
        <authorList>
            <person name="Miao H."/>
            <person name="Wang L."/>
            <person name="Qu L."/>
            <person name="Liu H."/>
            <person name="Sun Y."/>
            <person name="Le M."/>
            <person name="Wang Q."/>
            <person name="Wei S."/>
            <person name="Zheng Y."/>
            <person name="Lin W."/>
            <person name="Duan Y."/>
            <person name="Cao H."/>
            <person name="Xiong S."/>
            <person name="Wang X."/>
            <person name="Wei L."/>
            <person name="Li C."/>
            <person name="Ma Q."/>
            <person name="Ju M."/>
            <person name="Zhao R."/>
            <person name="Li G."/>
            <person name="Mu C."/>
            <person name="Tian Q."/>
            <person name="Mei H."/>
            <person name="Zhang T."/>
            <person name="Gao T."/>
            <person name="Zhang H."/>
        </authorList>
    </citation>
    <scope>NUCLEOTIDE SEQUENCE</scope>
    <source>
        <strain evidence="2">G02</strain>
    </source>
</reference>
<reference evidence="2" key="1">
    <citation type="submission" date="2020-06" db="EMBL/GenBank/DDBJ databases">
        <authorList>
            <person name="Li T."/>
            <person name="Hu X."/>
            <person name="Zhang T."/>
            <person name="Song X."/>
            <person name="Zhang H."/>
            <person name="Dai N."/>
            <person name="Sheng W."/>
            <person name="Hou X."/>
            <person name="Wei L."/>
        </authorList>
    </citation>
    <scope>NUCLEOTIDE SEQUENCE</scope>
    <source>
        <strain evidence="2">G02</strain>
        <tissue evidence="2">Leaf</tissue>
    </source>
</reference>
<name>A0AAW2W995_SESRA</name>
<dbReference type="AlphaFoldDB" id="A0AAW2W995"/>
<organism evidence="2">
    <name type="scientific">Sesamum radiatum</name>
    <name type="common">Black benniseed</name>
    <dbReference type="NCBI Taxonomy" id="300843"/>
    <lineage>
        <taxon>Eukaryota</taxon>
        <taxon>Viridiplantae</taxon>
        <taxon>Streptophyta</taxon>
        <taxon>Embryophyta</taxon>
        <taxon>Tracheophyta</taxon>
        <taxon>Spermatophyta</taxon>
        <taxon>Magnoliopsida</taxon>
        <taxon>eudicotyledons</taxon>
        <taxon>Gunneridae</taxon>
        <taxon>Pentapetalae</taxon>
        <taxon>asterids</taxon>
        <taxon>lamiids</taxon>
        <taxon>Lamiales</taxon>
        <taxon>Pedaliaceae</taxon>
        <taxon>Sesamum</taxon>
    </lineage>
</organism>
<feature type="region of interest" description="Disordered" evidence="1">
    <location>
        <begin position="83"/>
        <end position="103"/>
    </location>
</feature>
<dbReference type="EMBL" id="JACGWJ010000002">
    <property type="protein sequence ID" value="KAL0437840.1"/>
    <property type="molecule type" value="Genomic_DNA"/>
</dbReference>
<proteinExistence type="predicted"/>
<sequence length="103" mass="12060">MDFRITSVPRVFHSEARLAELIDGNAGCWRMDLVRQVFDVDDENLVLEIPLKRVGMSDVLIWHYTLKGEFSIGSTYQLELQREQQLRPSSSREREELDRVHGQ</sequence>
<evidence type="ECO:0000313" key="2">
    <source>
        <dbReference type="EMBL" id="KAL0437840.1"/>
    </source>
</evidence>